<dbReference type="EMBL" id="RCSS01000756">
    <property type="protein sequence ID" value="RVD90838.1"/>
    <property type="molecule type" value="Genomic_DNA"/>
</dbReference>
<evidence type="ECO:0000313" key="3">
    <source>
        <dbReference type="Proteomes" id="UP000282876"/>
    </source>
</evidence>
<keyword evidence="1" id="KW-0175">Coiled coil</keyword>
<feature type="coiled-coil region" evidence="1">
    <location>
        <begin position="9"/>
        <end position="36"/>
    </location>
</feature>
<protein>
    <submittedName>
        <fullName evidence="2">Uncharacterized protein</fullName>
    </submittedName>
</protein>
<dbReference type="VEuPathDB" id="MicrosporidiaDB:TUBRATIS_27300"/>
<evidence type="ECO:0000313" key="2">
    <source>
        <dbReference type="EMBL" id="RVD90838.1"/>
    </source>
</evidence>
<reference evidence="2 3" key="1">
    <citation type="submission" date="2018-10" db="EMBL/GenBank/DDBJ databases">
        <title>Draft genome sequence of the microsporidian Tubulinosema ratisbonensis.</title>
        <authorList>
            <person name="Polonais V."/>
            <person name="Peyretaillade E."/>
            <person name="Niehus S."/>
            <person name="Wawrzyniak I."/>
            <person name="Franchet A."/>
            <person name="Gaspin C."/>
            <person name="Reichstadt M."/>
            <person name="Belser C."/>
            <person name="Labadie K."/>
            <person name="Delbac F."/>
            <person name="Ferrandon D."/>
        </authorList>
    </citation>
    <scope>NUCLEOTIDE SEQUENCE [LARGE SCALE GENOMIC DNA]</scope>
    <source>
        <strain evidence="2 3">Franzen</strain>
    </source>
</reference>
<sequence>MKNKIDWDSRIKRLQLMALEQERQKKEEKNKDSNIRRDFIQDEEKRVQELNRKAPLEKTHLQGPSDFLRRIIGKKLSGYNIDDDPEISKVLKKGTADPKLRGITDNKLLYAYNEEEVQKNPEEDRMKICQKYAKPLPKILNEDDLRIYECPDLLYI</sequence>
<keyword evidence="3" id="KW-1185">Reference proteome</keyword>
<dbReference type="AlphaFoldDB" id="A0A437AID0"/>
<gene>
    <name evidence="2" type="ORF">TUBRATIS_27300</name>
</gene>
<organism evidence="2 3">
    <name type="scientific">Tubulinosema ratisbonensis</name>
    <dbReference type="NCBI Taxonomy" id="291195"/>
    <lineage>
        <taxon>Eukaryota</taxon>
        <taxon>Fungi</taxon>
        <taxon>Fungi incertae sedis</taxon>
        <taxon>Microsporidia</taxon>
        <taxon>Tubulinosematoidea</taxon>
        <taxon>Tubulinosematidae</taxon>
        <taxon>Tubulinosema</taxon>
    </lineage>
</organism>
<name>A0A437AID0_9MICR</name>
<accession>A0A437AID0</accession>
<evidence type="ECO:0000256" key="1">
    <source>
        <dbReference type="SAM" id="Coils"/>
    </source>
</evidence>
<proteinExistence type="predicted"/>
<comment type="caution">
    <text evidence="2">The sequence shown here is derived from an EMBL/GenBank/DDBJ whole genome shotgun (WGS) entry which is preliminary data.</text>
</comment>
<dbReference type="Proteomes" id="UP000282876">
    <property type="component" value="Unassembled WGS sequence"/>
</dbReference>